<sequence>MAQAQSDADLLAPLVPSESATADDDLLAPLTPPPSDDDLLAPLTPPPSDDDDLLAPLTPPPSDDDDLLAPLTPPPSDDDDLLAPLTQSRPAKPRIPPKDLSEEELIAEGAKMIRSMDASEIARSIEWAGSEMDKAMKTMPKADLQKAIRAVEAMDGMDNLIDAGAGAGGAASGGGEFPIPLEIDMAEQAEWERRQRESNGTLVLIERPYEVMDCRNDDGADVCILKRKIRYELAPVRPASAP</sequence>
<reference evidence="2 3" key="1">
    <citation type="submission" date="2018-03" db="EMBL/GenBank/DDBJ databases">
        <title>The draft genome of Sphingosinicella sp. GL-C-18.</title>
        <authorList>
            <person name="Liu L."/>
            <person name="Li L."/>
            <person name="Liang L."/>
            <person name="Zhang X."/>
            <person name="Wang T."/>
        </authorList>
    </citation>
    <scope>NUCLEOTIDE SEQUENCE [LARGE SCALE GENOMIC DNA]</scope>
    <source>
        <strain evidence="2 3">GL-C-18</strain>
    </source>
</reference>
<proteinExistence type="predicted"/>
<name>A0A2P7QSQ1_9SPHN</name>
<accession>A0A2P7QSQ1</accession>
<evidence type="ECO:0000313" key="3">
    <source>
        <dbReference type="Proteomes" id="UP000241167"/>
    </source>
</evidence>
<dbReference type="Proteomes" id="UP000241167">
    <property type="component" value="Unassembled WGS sequence"/>
</dbReference>
<keyword evidence="3" id="KW-1185">Reference proteome</keyword>
<dbReference type="AlphaFoldDB" id="A0A2P7QSQ1"/>
<dbReference type="EMBL" id="PXYI01000003">
    <property type="protein sequence ID" value="PSJ40960.1"/>
    <property type="molecule type" value="Genomic_DNA"/>
</dbReference>
<evidence type="ECO:0000313" key="2">
    <source>
        <dbReference type="EMBL" id="PSJ40960.1"/>
    </source>
</evidence>
<evidence type="ECO:0000256" key="1">
    <source>
        <dbReference type="SAM" id="MobiDB-lite"/>
    </source>
</evidence>
<protein>
    <submittedName>
        <fullName evidence="2">Uncharacterized protein</fullName>
    </submittedName>
</protein>
<feature type="region of interest" description="Disordered" evidence="1">
    <location>
        <begin position="1"/>
        <end position="101"/>
    </location>
</feature>
<comment type="caution">
    <text evidence="2">The sequence shown here is derived from an EMBL/GenBank/DDBJ whole genome shotgun (WGS) entry which is preliminary data.</text>
</comment>
<gene>
    <name evidence="2" type="ORF">C7I55_11915</name>
</gene>
<organism evidence="2 3">
    <name type="scientific">Allosphingosinicella deserti</name>
    <dbReference type="NCBI Taxonomy" id="2116704"/>
    <lineage>
        <taxon>Bacteria</taxon>
        <taxon>Pseudomonadati</taxon>
        <taxon>Pseudomonadota</taxon>
        <taxon>Alphaproteobacteria</taxon>
        <taxon>Sphingomonadales</taxon>
        <taxon>Sphingomonadaceae</taxon>
        <taxon>Allosphingosinicella</taxon>
    </lineage>
</organism>